<proteinExistence type="predicted"/>
<comment type="caution">
    <text evidence="1">The sequence shown here is derived from an EMBL/GenBank/DDBJ whole genome shotgun (WGS) entry which is preliminary data.</text>
</comment>
<dbReference type="Proteomes" id="UP001295684">
    <property type="component" value="Unassembled WGS sequence"/>
</dbReference>
<dbReference type="EMBL" id="CAMPGE010006582">
    <property type="protein sequence ID" value="CAI2365444.1"/>
    <property type="molecule type" value="Genomic_DNA"/>
</dbReference>
<sequence length="144" mass="16384">MTLVSLEARLDAVDPDKLGIEDSNTNCIKQYNRLEDKLGFLIGYTHEILLKVGKQNMIDLDSSGNFYFLVLLPLNRNLCCGIPTKNLLTNYTRIYPSDMSFIHLLHSDRVSNQDIKCSTPNIFAIYFAELCPLREALRLTKPSV</sequence>
<reference evidence="1" key="1">
    <citation type="submission" date="2023-07" db="EMBL/GenBank/DDBJ databases">
        <authorList>
            <consortium name="AG Swart"/>
            <person name="Singh M."/>
            <person name="Singh A."/>
            <person name="Seah K."/>
            <person name="Emmerich C."/>
        </authorList>
    </citation>
    <scope>NUCLEOTIDE SEQUENCE</scope>
    <source>
        <strain evidence="1">DP1</strain>
    </source>
</reference>
<accession>A0AAD1UAI9</accession>
<dbReference type="AlphaFoldDB" id="A0AAD1UAI9"/>
<keyword evidence="2" id="KW-1185">Reference proteome</keyword>
<organism evidence="1 2">
    <name type="scientific">Euplotes crassus</name>
    <dbReference type="NCBI Taxonomy" id="5936"/>
    <lineage>
        <taxon>Eukaryota</taxon>
        <taxon>Sar</taxon>
        <taxon>Alveolata</taxon>
        <taxon>Ciliophora</taxon>
        <taxon>Intramacronucleata</taxon>
        <taxon>Spirotrichea</taxon>
        <taxon>Hypotrichia</taxon>
        <taxon>Euplotida</taxon>
        <taxon>Euplotidae</taxon>
        <taxon>Moneuplotes</taxon>
    </lineage>
</organism>
<protein>
    <submittedName>
        <fullName evidence="1">Uncharacterized protein</fullName>
    </submittedName>
</protein>
<evidence type="ECO:0000313" key="1">
    <source>
        <dbReference type="EMBL" id="CAI2365444.1"/>
    </source>
</evidence>
<gene>
    <name evidence="1" type="ORF">ECRASSUSDP1_LOCUS6778</name>
</gene>
<name>A0AAD1UAI9_EUPCR</name>
<evidence type="ECO:0000313" key="2">
    <source>
        <dbReference type="Proteomes" id="UP001295684"/>
    </source>
</evidence>